<feature type="transmembrane region" description="Helical" evidence="2">
    <location>
        <begin position="272"/>
        <end position="296"/>
    </location>
</feature>
<dbReference type="EMBL" id="BRPK01000001">
    <property type="protein sequence ID" value="GLB34276.1"/>
    <property type="molecule type" value="Genomic_DNA"/>
</dbReference>
<feature type="region of interest" description="Disordered" evidence="1">
    <location>
        <begin position="1"/>
        <end position="61"/>
    </location>
</feature>
<keyword evidence="2" id="KW-0472">Membrane</keyword>
<evidence type="ECO:0000256" key="1">
    <source>
        <dbReference type="SAM" id="MobiDB-lite"/>
    </source>
</evidence>
<name>A0A9P3PF11_LYOSH</name>
<feature type="compositionally biased region" description="Low complexity" evidence="1">
    <location>
        <begin position="1"/>
        <end position="14"/>
    </location>
</feature>
<protein>
    <recommendedName>
        <fullName evidence="5">Transmembrane protein</fullName>
    </recommendedName>
</protein>
<keyword evidence="2" id="KW-0812">Transmembrane</keyword>
<keyword evidence="2" id="KW-1133">Transmembrane helix</keyword>
<reference evidence="3" key="1">
    <citation type="submission" date="2022-07" db="EMBL/GenBank/DDBJ databases">
        <title>The genome of Lyophyllum shimeji provides insight into the initial evolution of ectomycorrhizal fungal genome.</title>
        <authorList>
            <person name="Kobayashi Y."/>
            <person name="Shibata T."/>
            <person name="Hirakawa H."/>
            <person name="Shigenobu S."/>
            <person name="Nishiyama T."/>
            <person name="Yamada A."/>
            <person name="Hasebe M."/>
            <person name="Kawaguchi M."/>
        </authorList>
    </citation>
    <scope>NUCLEOTIDE SEQUENCE</scope>
    <source>
        <strain evidence="3">AT787</strain>
    </source>
</reference>
<accession>A0A9P3PF11</accession>
<evidence type="ECO:0000256" key="2">
    <source>
        <dbReference type="SAM" id="Phobius"/>
    </source>
</evidence>
<evidence type="ECO:0000313" key="4">
    <source>
        <dbReference type="Proteomes" id="UP001063166"/>
    </source>
</evidence>
<feature type="transmembrane region" description="Helical" evidence="2">
    <location>
        <begin position="140"/>
        <end position="169"/>
    </location>
</feature>
<evidence type="ECO:0008006" key="5">
    <source>
        <dbReference type="Google" id="ProtNLM"/>
    </source>
</evidence>
<dbReference type="Proteomes" id="UP001063166">
    <property type="component" value="Unassembled WGS sequence"/>
</dbReference>
<dbReference type="OrthoDB" id="3055073at2759"/>
<proteinExistence type="predicted"/>
<comment type="caution">
    <text evidence="3">The sequence shown here is derived from an EMBL/GenBank/DDBJ whole genome shotgun (WGS) entry which is preliminary data.</text>
</comment>
<feature type="transmembrane region" description="Helical" evidence="2">
    <location>
        <begin position="240"/>
        <end position="266"/>
    </location>
</feature>
<evidence type="ECO:0000313" key="3">
    <source>
        <dbReference type="EMBL" id="GLB34276.1"/>
    </source>
</evidence>
<gene>
    <name evidence="3" type="ORF">LshimejAT787_0111600</name>
</gene>
<dbReference type="AlphaFoldDB" id="A0A9P3PF11"/>
<keyword evidence="4" id="KW-1185">Reference proteome</keyword>
<sequence>MSSLLQSQSELAASGQPPVAPSRVLVPQLVPSTPPAKPLTHKKTRGDHVNRQGLGLPVDPVSRVTLDHDDSELAVPDRSSSGYHAACGPVPKTQPQILTALAVGAPLIASVVSSCTSVISADFTAALGNDPSGRPAKASIAVTFLWCALVTSLGSTMIAVSGLALHAGYHDSHVGMTKRIVRHLRRWRDELRAAKGGRQSQAAGQDVDVGSSMRLEARPHSPAVGAMTDDLTEQQLHASFCAAVIAARLLGLSIALLGGGIAVYLFVLYPVFVAAIAVAVGIATAAAAATALFPLLMPRGH</sequence>
<organism evidence="3 4">
    <name type="scientific">Lyophyllum shimeji</name>
    <name type="common">Hon-shimeji</name>
    <name type="synonym">Tricholoma shimeji</name>
    <dbReference type="NCBI Taxonomy" id="47721"/>
    <lineage>
        <taxon>Eukaryota</taxon>
        <taxon>Fungi</taxon>
        <taxon>Dikarya</taxon>
        <taxon>Basidiomycota</taxon>
        <taxon>Agaricomycotina</taxon>
        <taxon>Agaricomycetes</taxon>
        <taxon>Agaricomycetidae</taxon>
        <taxon>Agaricales</taxon>
        <taxon>Tricholomatineae</taxon>
        <taxon>Lyophyllaceae</taxon>
        <taxon>Lyophyllum</taxon>
    </lineage>
</organism>